<evidence type="ECO:0000256" key="1">
    <source>
        <dbReference type="SAM" id="Phobius"/>
    </source>
</evidence>
<name>U3TEN0_9CREN</name>
<keyword evidence="1" id="KW-0812">Transmembrane</keyword>
<accession>U3TEN0</accession>
<dbReference type="AlphaFoldDB" id="U3TEN0"/>
<protein>
    <submittedName>
        <fullName evidence="2">Archaeal serine protease</fullName>
    </submittedName>
</protein>
<dbReference type="EMBL" id="AP012489">
    <property type="protein sequence ID" value="BAN89779.1"/>
    <property type="molecule type" value="Genomic_DNA"/>
</dbReference>
<dbReference type="STRING" id="1198449.ACAM_0310"/>
<organism evidence="2 3">
    <name type="scientific">Aeropyrum camini SY1 = JCM 12091</name>
    <dbReference type="NCBI Taxonomy" id="1198449"/>
    <lineage>
        <taxon>Archaea</taxon>
        <taxon>Thermoproteota</taxon>
        <taxon>Thermoprotei</taxon>
        <taxon>Desulfurococcales</taxon>
        <taxon>Desulfurococcaceae</taxon>
        <taxon>Aeropyrum</taxon>
    </lineage>
</organism>
<dbReference type="InterPro" id="IPR020568">
    <property type="entry name" value="Ribosomal_Su5_D2-typ_SF"/>
</dbReference>
<dbReference type="GO" id="GO:0006508">
    <property type="term" value="P:proteolysis"/>
    <property type="evidence" value="ECO:0007669"/>
    <property type="project" value="UniProtKB-KW"/>
</dbReference>
<feature type="transmembrane region" description="Helical" evidence="1">
    <location>
        <begin position="588"/>
        <end position="611"/>
    </location>
</feature>
<sequence length="621" mass="65700">MLRVAALSRAAVLAWAWLVLSLLLASTAAPAAVASDGVRTIHYMLPAVEGENDTQGRLIEATLELRASPGGGFRVVAGGEVDATTELSMKMAVLNALLLAGVSWRSVEVSIEIRSQGPVAGPSGSLATAIAAVMAAAGYNETSIHRSYGYVVTGAITPGGLAAKVGGIPAKCAAANRDGYTLVVPLSNKGDAPQGCSYVAVAGVLDALSLMGWPRPAVSYRGDLPSAFNESMLSIAESMRSNALKALEDARGRVPEGDFSRESETIRGLIERSVEAEESSPYAAASLAFTALTRAYTLSYLAEIQEGLNPGDAIGELEAELAALKARLDGMEKEGSMLYIEMLAVAYTRLADAEASIESLKTATPEEPSSTASQLGYIKARLESVEGWLRTAEAVRDVGREISREDLRVVYQFFRGYGYTSADYGRSLVEYMIKAYNLPEARFAPYLAALSKLVSEAKAYEGEGNYVAAIGFLRDAVSMTLQVISAAPEEPPPPEDLDLYRSEMEAIISVLLARASSLGFQSGLTEAYIQYAEILARDDPQLAISMMEEATASAILWSIAAEAMESQLEAAVQETSGGQEAAASRIEAGALVALSLAAASLLFTLGVYITARSFARSSRIW</sequence>
<keyword evidence="3" id="KW-1185">Reference proteome</keyword>
<evidence type="ECO:0000313" key="3">
    <source>
        <dbReference type="Proteomes" id="UP000016887"/>
    </source>
</evidence>
<dbReference type="GO" id="GO:0008233">
    <property type="term" value="F:peptidase activity"/>
    <property type="evidence" value="ECO:0007669"/>
    <property type="project" value="UniProtKB-KW"/>
</dbReference>
<dbReference type="SUPFAM" id="SSF54211">
    <property type="entry name" value="Ribosomal protein S5 domain 2-like"/>
    <property type="match status" value="1"/>
</dbReference>
<dbReference type="KEGG" id="acj:ACAM_0310"/>
<dbReference type="eggNOG" id="arCOG01937">
    <property type="taxonomic scope" value="Archaea"/>
</dbReference>
<keyword evidence="2" id="KW-0645">Protease</keyword>
<reference evidence="2 3" key="1">
    <citation type="journal article" date="2013" name="Appl. Environ. Microbiol.">
        <title>Variation of the Virus-Related Elements within Syntenic Genomes of the Hyperthermophilic Archaeon Aeropyrum.</title>
        <authorList>
            <person name="Daifuku T."/>
            <person name="Yoshida T."/>
            <person name="Kitamura T."/>
            <person name="Kawaichi S."/>
            <person name="Inoue T."/>
            <person name="Nomura K."/>
            <person name="Yoshida Y."/>
            <person name="Kuno S."/>
            <person name="Sako Y."/>
        </authorList>
    </citation>
    <scope>NUCLEOTIDE SEQUENCE [LARGE SCALE GENOMIC DNA]</scope>
    <source>
        <strain evidence="2 3">SY1</strain>
    </source>
</reference>
<dbReference type="RefSeq" id="WP_022541057.1">
    <property type="nucleotide sequence ID" value="NC_022521.1"/>
</dbReference>
<evidence type="ECO:0000313" key="2">
    <source>
        <dbReference type="EMBL" id="BAN89779.1"/>
    </source>
</evidence>
<gene>
    <name evidence="2" type="ORF">ACAM_0310</name>
</gene>
<proteinExistence type="predicted"/>
<dbReference type="Gene3D" id="3.30.230.10">
    <property type="match status" value="1"/>
</dbReference>
<dbReference type="GeneID" id="17109813"/>
<keyword evidence="1" id="KW-0472">Membrane</keyword>
<dbReference type="Proteomes" id="UP000016887">
    <property type="component" value="Chromosome"/>
</dbReference>
<keyword evidence="2" id="KW-0378">Hydrolase</keyword>
<dbReference type="InterPro" id="IPR014721">
    <property type="entry name" value="Ribsml_uS5_D2-typ_fold_subgr"/>
</dbReference>
<keyword evidence="1" id="KW-1133">Transmembrane helix</keyword>